<dbReference type="PANTHER" id="PTHR30432">
    <property type="entry name" value="TRANSCRIPTIONAL REGULATOR MODE"/>
    <property type="match status" value="1"/>
</dbReference>
<name>A0A515D9B0_9BURK</name>
<keyword evidence="2 5" id="KW-0813">Transport</keyword>
<dbReference type="InterPro" id="IPR000847">
    <property type="entry name" value="LysR_HTH_N"/>
</dbReference>
<evidence type="ECO:0000256" key="1">
    <source>
        <dbReference type="ARBA" id="ARBA00008110"/>
    </source>
</evidence>
<dbReference type="GO" id="GO:0030151">
    <property type="term" value="F:molybdenum ion binding"/>
    <property type="evidence" value="ECO:0007669"/>
    <property type="project" value="UniProtKB-UniRule"/>
</dbReference>
<dbReference type="PROSITE" id="PS51866">
    <property type="entry name" value="MOP"/>
    <property type="match status" value="1"/>
</dbReference>
<dbReference type="InterPro" id="IPR036390">
    <property type="entry name" value="WH_DNA-bd_sf"/>
</dbReference>
<protein>
    <submittedName>
        <fullName evidence="7">LysR family transcriptional regulator</fullName>
    </submittedName>
</protein>
<organism evidence="7 8">
    <name type="scientific">Rhodoferax sediminis</name>
    <dbReference type="NCBI Taxonomy" id="2509614"/>
    <lineage>
        <taxon>Bacteria</taxon>
        <taxon>Pseudomonadati</taxon>
        <taxon>Pseudomonadota</taxon>
        <taxon>Betaproteobacteria</taxon>
        <taxon>Burkholderiales</taxon>
        <taxon>Comamonadaceae</taxon>
        <taxon>Rhodoferax</taxon>
    </lineage>
</organism>
<evidence type="ECO:0000256" key="2">
    <source>
        <dbReference type="ARBA" id="ARBA00022448"/>
    </source>
</evidence>
<dbReference type="RefSeq" id="WP_142818153.1">
    <property type="nucleotide sequence ID" value="NZ_CP035503.1"/>
</dbReference>
<dbReference type="PANTHER" id="PTHR30432:SF1">
    <property type="entry name" value="DNA-BINDING TRANSCRIPTIONAL DUAL REGULATOR MODE"/>
    <property type="match status" value="1"/>
</dbReference>
<dbReference type="PIRSF" id="PIRSF005763">
    <property type="entry name" value="Txn_reg_ModE"/>
    <property type="match status" value="1"/>
</dbReference>
<dbReference type="AlphaFoldDB" id="A0A515D9B0"/>
<dbReference type="KEGG" id="rhf:EUB48_06665"/>
<keyword evidence="4" id="KW-0677">Repeat</keyword>
<evidence type="ECO:0000259" key="6">
    <source>
        <dbReference type="PROSITE" id="PS51866"/>
    </source>
</evidence>
<dbReference type="Proteomes" id="UP000316798">
    <property type="component" value="Chromosome"/>
</dbReference>
<proteinExistence type="inferred from homology"/>
<dbReference type="Pfam" id="PF00126">
    <property type="entry name" value="HTH_1"/>
    <property type="match status" value="1"/>
</dbReference>
<dbReference type="InterPro" id="IPR036388">
    <property type="entry name" value="WH-like_DNA-bd_sf"/>
</dbReference>
<dbReference type="InterPro" id="IPR051815">
    <property type="entry name" value="Molybdate_resp_trans_reg"/>
</dbReference>
<dbReference type="InterPro" id="IPR005116">
    <property type="entry name" value="Transp-assoc_OB_typ1"/>
</dbReference>
<feature type="domain" description="Mop" evidence="6">
    <location>
        <begin position="126"/>
        <end position="192"/>
    </location>
</feature>
<dbReference type="SUPFAM" id="SSF50331">
    <property type="entry name" value="MOP-like"/>
    <property type="match status" value="1"/>
</dbReference>
<dbReference type="EMBL" id="CP035503">
    <property type="protein sequence ID" value="QDL36999.1"/>
    <property type="molecule type" value="Genomic_DNA"/>
</dbReference>
<evidence type="ECO:0000313" key="7">
    <source>
        <dbReference type="EMBL" id="QDL36999.1"/>
    </source>
</evidence>
<dbReference type="InterPro" id="IPR004606">
    <property type="entry name" value="Mop_domain"/>
</dbReference>
<evidence type="ECO:0000313" key="8">
    <source>
        <dbReference type="Proteomes" id="UP000316798"/>
    </source>
</evidence>
<gene>
    <name evidence="7" type="ORF">EUB48_06665</name>
</gene>
<dbReference type="InterPro" id="IPR008995">
    <property type="entry name" value="Mo/tungstate-bd_C_term_dom"/>
</dbReference>
<dbReference type="InterPro" id="IPR016462">
    <property type="entry name" value="ModE"/>
</dbReference>
<sequence length="262" mass="26789">MPKPRAPAVSYGTALGHASADKRIEILRLIGRSGSISQAGREAGVSYKAAWQAIDTLTNLAGVALVERLVGGAGGGGASVTAAGRHLLTVADALEQARVQVLARIQQQGDSQAAGMPPALTQLPVRTSMRNQLPCKVQALDLQGQIVRVWLQLAGGAALVSRITVESAELLGLREALPVLALCKATAVSVGRTADAPILHTANVLPGRASRVARGPTGDEVAAQLDGGLQMVGFAAPASGLRPGSRVAMTVEESALVIALID</sequence>
<dbReference type="Pfam" id="PF03459">
    <property type="entry name" value="TOBE"/>
    <property type="match status" value="1"/>
</dbReference>
<keyword evidence="3 5" id="KW-0500">Molybdenum</keyword>
<accession>A0A515D9B0</accession>
<reference evidence="7 8" key="1">
    <citation type="submission" date="2019-01" db="EMBL/GenBank/DDBJ databases">
        <title>Genomic insights into a novel species Rhodoferax sp.</title>
        <authorList>
            <person name="Jin L."/>
        </authorList>
    </citation>
    <scope>NUCLEOTIDE SEQUENCE [LARGE SCALE GENOMIC DNA]</scope>
    <source>
        <strain evidence="7 8">CHu59-6-5</strain>
    </source>
</reference>
<evidence type="ECO:0000256" key="4">
    <source>
        <dbReference type="ARBA" id="ARBA00022737"/>
    </source>
</evidence>
<keyword evidence="8" id="KW-1185">Reference proteome</keyword>
<dbReference type="SUPFAM" id="SSF46785">
    <property type="entry name" value="Winged helix' DNA-binding domain"/>
    <property type="match status" value="1"/>
</dbReference>
<dbReference type="GO" id="GO:0003700">
    <property type="term" value="F:DNA-binding transcription factor activity"/>
    <property type="evidence" value="ECO:0007669"/>
    <property type="project" value="InterPro"/>
</dbReference>
<dbReference type="OrthoDB" id="9800709at2"/>
<dbReference type="GO" id="GO:0015689">
    <property type="term" value="P:molybdate ion transport"/>
    <property type="evidence" value="ECO:0007669"/>
    <property type="project" value="UniProtKB-UniRule"/>
</dbReference>
<dbReference type="Gene3D" id="2.40.50.100">
    <property type="match status" value="2"/>
</dbReference>
<evidence type="ECO:0000256" key="3">
    <source>
        <dbReference type="ARBA" id="ARBA00022505"/>
    </source>
</evidence>
<dbReference type="Gene3D" id="1.10.10.10">
    <property type="entry name" value="Winged helix-like DNA-binding domain superfamily/Winged helix DNA-binding domain"/>
    <property type="match status" value="1"/>
</dbReference>
<comment type="similarity">
    <text evidence="1 5">Belongs to the ModE family.</text>
</comment>
<evidence type="ECO:0000256" key="5">
    <source>
        <dbReference type="PIRNR" id="PIRNR005763"/>
    </source>
</evidence>